<feature type="domain" description="Penicillin-binding protein transpeptidase" evidence="12">
    <location>
        <begin position="302"/>
        <end position="526"/>
    </location>
</feature>
<evidence type="ECO:0000313" key="15">
    <source>
        <dbReference type="EMBL" id="GGH06354.1"/>
    </source>
</evidence>
<dbReference type="GO" id="GO:0006508">
    <property type="term" value="P:proteolysis"/>
    <property type="evidence" value="ECO:0007669"/>
    <property type="project" value="UniProtKB-KW"/>
</dbReference>
<name>A0A917I3V4_9HYPH</name>
<organism evidence="15 16">
    <name type="scientific">Alsobacter metallidurans</name>
    <dbReference type="NCBI Taxonomy" id="340221"/>
    <lineage>
        <taxon>Bacteria</taxon>
        <taxon>Pseudomonadati</taxon>
        <taxon>Pseudomonadota</taxon>
        <taxon>Alphaproteobacteria</taxon>
        <taxon>Hyphomicrobiales</taxon>
        <taxon>Alsobacteraceae</taxon>
        <taxon>Alsobacter</taxon>
    </lineage>
</organism>
<keyword evidence="6" id="KW-0328">Glycosyltransferase</keyword>
<evidence type="ECO:0000256" key="1">
    <source>
        <dbReference type="ARBA" id="ARBA00004752"/>
    </source>
</evidence>
<feature type="domain" description="Penicillin-binding C-terminal" evidence="14">
    <location>
        <begin position="600"/>
        <end position="685"/>
    </location>
</feature>
<dbReference type="EMBL" id="BMES01000001">
    <property type="protein sequence ID" value="GGH06354.1"/>
    <property type="molecule type" value="Genomic_DNA"/>
</dbReference>
<evidence type="ECO:0000256" key="7">
    <source>
        <dbReference type="ARBA" id="ARBA00022679"/>
    </source>
</evidence>
<comment type="similarity">
    <text evidence="3">In the N-terminal section; belongs to the glycosyltransferase 51 family.</text>
</comment>
<dbReference type="InterPro" id="IPR001460">
    <property type="entry name" value="PCN-bd_Tpept"/>
</dbReference>
<keyword evidence="4" id="KW-0121">Carboxypeptidase</keyword>
<evidence type="ECO:0000259" key="14">
    <source>
        <dbReference type="Pfam" id="PF06832"/>
    </source>
</evidence>
<accession>A0A917I3V4</accession>
<comment type="similarity">
    <text evidence="2">In the C-terminal section; belongs to the transpeptidase family.</text>
</comment>
<dbReference type="InterPro" id="IPR009647">
    <property type="entry name" value="PBP_C"/>
</dbReference>
<dbReference type="GO" id="GO:0009252">
    <property type="term" value="P:peptidoglycan biosynthetic process"/>
    <property type="evidence" value="ECO:0007669"/>
    <property type="project" value="InterPro"/>
</dbReference>
<evidence type="ECO:0000256" key="5">
    <source>
        <dbReference type="ARBA" id="ARBA00022670"/>
    </source>
</evidence>
<keyword evidence="9" id="KW-0511">Multifunctional enzyme</keyword>
<dbReference type="Pfam" id="PF00905">
    <property type="entry name" value="Transpeptidase"/>
    <property type="match status" value="1"/>
</dbReference>
<evidence type="ECO:0000313" key="16">
    <source>
        <dbReference type="Proteomes" id="UP000603912"/>
    </source>
</evidence>
<comment type="caution">
    <text evidence="15">The sequence shown here is derived from an EMBL/GenBank/DDBJ whole genome shotgun (WGS) entry which is preliminary data.</text>
</comment>
<dbReference type="InterPro" id="IPR011815">
    <property type="entry name" value="PBP_1c"/>
</dbReference>
<evidence type="ECO:0000256" key="10">
    <source>
        <dbReference type="ARBA" id="ARBA00044770"/>
    </source>
</evidence>
<reference evidence="15" key="1">
    <citation type="journal article" date="2014" name="Int. J. Syst. Evol. Microbiol.">
        <title>Complete genome sequence of Corynebacterium casei LMG S-19264T (=DSM 44701T), isolated from a smear-ripened cheese.</title>
        <authorList>
            <consortium name="US DOE Joint Genome Institute (JGI-PGF)"/>
            <person name="Walter F."/>
            <person name="Albersmeier A."/>
            <person name="Kalinowski J."/>
            <person name="Ruckert C."/>
        </authorList>
    </citation>
    <scope>NUCLEOTIDE SEQUENCE</scope>
    <source>
        <strain evidence="15">CGMCC 1.12214</strain>
    </source>
</reference>
<sequence length="690" mass="73989">MFGIRLALFVGLLLGAATLSLWRFVDSLGPLDLSRVDEGSVTVTDRDGKLLRAFTTADGRWRLPVTTAEVDPRYVAMLIAYEDRRFRWHPGVDWRSFARAGWQALRNGRVVSGGSTLTMQVARLLEPREERTLAAKLRQAVRAVQLERRFSKDQILDLYFALAPYGGNIEGLRAASLSYFGKEPKRLTTAEAALLTALPQSPETRRPDRYAHAAQTARDRVLERAARFGALGRPEAALARAEPVPTARWPVPMLAAHAAEAAMRSEPDRRVHRLTLEARLQATLESLARERADALGPRLSIAILAVDNATGHVRAHVGAADYLSAARAGAVDMAQAVRSPGSALKPFIYALAFETGLAHPETILDDRPSRFGLYAPENFDLSFQGTVTARRALQLSLNVPAVELLADVGPARFLARLRQAGADIVVPKEAAPGLAVGLGGLGIRLTDLVRLYAGLARGGDAPALQWRADAPPTGEPGRRIAEPLSSWYVFDILRGAPPPANSPAGRIAFKTGTSYGYRDAWAVGFDKRVTIGVWVGRPDGAAVPGLVGRQIAAPILFDAFSRLGGEPEPIAAPRDALFATSATLPPPLRRLRRDAPRSVAAAANAPLKIAFPPDGARVDLGLSAGPTAEASLALKALGGVPPLTWMVNGRPVGEPEARRQGAWRPDGAGFARVSVMDAAGATDSVMVRLE</sequence>
<keyword evidence="16" id="KW-1185">Reference proteome</keyword>
<keyword evidence="8" id="KW-0378">Hydrolase</keyword>
<reference evidence="15" key="2">
    <citation type="submission" date="2020-09" db="EMBL/GenBank/DDBJ databases">
        <authorList>
            <person name="Sun Q."/>
            <person name="Zhou Y."/>
        </authorList>
    </citation>
    <scope>NUCLEOTIDE SEQUENCE</scope>
    <source>
        <strain evidence="15">CGMCC 1.12214</strain>
    </source>
</reference>
<dbReference type="InterPro" id="IPR023346">
    <property type="entry name" value="Lysozyme-like_dom_sf"/>
</dbReference>
<proteinExistence type="inferred from homology"/>
<keyword evidence="5" id="KW-0645">Protease</keyword>
<dbReference type="InterPro" id="IPR036950">
    <property type="entry name" value="PBP_transglycosylase"/>
</dbReference>
<dbReference type="SUPFAM" id="SSF56601">
    <property type="entry name" value="beta-lactamase/transpeptidase-like"/>
    <property type="match status" value="1"/>
</dbReference>
<evidence type="ECO:0000256" key="6">
    <source>
        <dbReference type="ARBA" id="ARBA00022676"/>
    </source>
</evidence>
<evidence type="ECO:0000256" key="4">
    <source>
        <dbReference type="ARBA" id="ARBA00022645"/>
    </source>
</evidence>
<comment type="pathway">
    <text evidence="1">Cell wall biogenesis; peptidoglycan biosynthesis.</text>
</comment>
<gene>
    <name evidence="15" type="ORF">GCM10007036_00710</name>
</gene>
<dbReference type="InterPro" id="IPR012338">
    <property type="entry name" value="Beta-lactam/transpept-like"/>
</dbReference>
<dbReference type="AlphaFoldDB" id="A0A917I3V4"/>
<dbReference type="NCBIfam" id="TIGR02073">
    <property type="entry name" value="PBP_1c"/>
    <property type="match status" value="1"/>
</dbReference>
<dbReference type="InterPro" id="IPR001264">
    <property type="entry name" value="Glyco_trans_51"/>
</dbReference>
<dbReference type="PANTHER" id="PTHR32282">
    <property type="entry name" value="BINDING PROTEIN TRANSPEPTIDASE, PUTATIVE-RELATED"/>
    <property type="match status" value="1"/>
</dbReference>
<dbReference type="GO" id="GO:0008658">
    <property type="term" value="F:penicillin binding"/>
    <property type="evidence" value="ECO:0007669"/>
    <property type="project" value="InterPro"/>
</dbReference>
<dbReference type="EC" id="2.4.99.28" evidence="10"/>
<dbReference type="Gene3D" id="1.10.3810.10">
    <property type="entry name" value="Biosynthetic peptidoglycan transglycosylase-like"/>
    <property type="match status" value="1"/>
</dbReference>
<keyword evidence="7" id="KW-0808">Transferase</keyword>
<dbReference type="SUPFAM" id="SSF53955">
    <property type="entry name" value="Lysozyme-like"/>
    <property type="match status" value="1"/>
</dbReference>
<evidence type="ECO:0000256" key="11">
    <source>
        <dbReference type="ARBA" id="ARBA00049902"/>
    </source>
</evidence>
<evidence type="ECO:0000259" key="12">
    <source>
        <dbReference type="Pfam" id="PF00905"/>
    </source>
</evidence>
<evidence type="ECO:0000256" key="8">
    <source>
        <dbReference type="ARBA" id="ARBA00022801"/>
    </source>
</evidence>
<dbReference type="Pfam" id="PF00912">
    <property type="entry name" value="Transgly"/>
    <property type="match status" value="1"/>
</dbReference>
<protein>
    <recommendedName>
        <fullName evidence="10">peptidoglycan glycosyltransferase</fullName>
        <ecNumber evidence="10">2.4.99.28</ecNumber>
    </recommendedName>
</protein>
<evidence type="ECO:0000259" key="13">
    <source>
        <dbReference type="Pfam" id="PF00912"/>
    </source>
</evidence>
<dbReference type="Proteomes" id="UP000603912">
    <property type="component" value="Unassembled WGS sequence"/>
</dbReference>
<dbReference type="PANTHER" id="PTHR32282:SF15">
    <property type="entry name" value="PENICILLIN-BINDING PROTEIN 1C"/>
    <property type="match status" value="1"/>
</dbReference>
<evidence type="ECO:0000256" key="3">
    <source>
        <dbReference type="ARBA" id="ARBA00007739"/>
    </source>
</evidence>
<comment type="catalytic activity">
    <reaction evidence="11">
        <text>[GlcNAc-(1-&gt;4)-Mur2Ac(oyl-L-Ala-gamma-D-Glu-L-Lys-D-Ala-D-Ala)](n)-di-trans,octa-cis-undecaprenyl diphosphate + beta-D-GlcNAc-(1-&gt;4)-Mur2Ac(oyl-L-Ala-gamma-D-Glu-L-Lys-D-Ala-D-Ala)-di-trans,octa-cis-undecaprenyl diphosphate = [GlcNAc-(1-&gt;4)-Mur2Ac(oyl-L-Ala-gamma-D-Glu-L-Lys-D-Ala-D-Ala)](n+1)-di-trans,octa-cis-undecaprenyl diphosphate + di-trans,octa-cis-undecaprenyl diphosphate + H(+)</text>
        <dbReference type="Rhea" id="RHEA:23708"/>
        <dbReference type="Rhea" id="RHEA-COMP:9602"/>
        <dbReference type="Rhea" id="RHEA-COMP:9603"/>
        <dbReference type="ChEBI" id="CHEBI:15378"/>
        <dbReference type="ChEBI" id="CHEBI:58405"/>
        <dbReference type="ChEBI" id="CHEBI:60033"/>
        <dbReference type="ChEBI" id="CHEBI:78435"/>
        <dbReference type="EC" id="2.4.99.28"/>
    </reaction>
</comment>
<feature type="domain" description="Glycosyl transferase family 51" evidence="13">
    <location>
        <begin position="49"/>
        <end position="225"/>
    </location>
</feature>
<dbReference type="InterPro" id="IPR050396">
    <property type="entry name" value="Glycosyltr_51/Transpeptidase"/>
</dbReference>
<dbReference type="Gene3D" id="3.40.710.10">
    <property type="entry name" value="DD-peptidase/beta-lactamase superfamily"/>
    <property type="match status" value="1"/>
</dbReference>
<evidence type="ECO:0000256" key="9">
    <source>
        <dbReference type="ARBA" id="ARBA00023268"/>
    </source>
</evidence>
<dbReference type="GO" id="GO:0004180">
    <property type="term" value="F:carboxypeptidase activity"/>
    <property type="evidence" value="ECO:0007669"/>
    <property type="project" value="UniProtKB-KW"/>
</dbReference>
<dbReference type="GO" id="GO:0030288">
    <property type="term" value="C:outer membrane-bounded periplasmic space"/>
    <property type="evidence" value="ECO:0007669"/>
    <property type="project" value="TreeGrafter"/>
</dbReference>
<dbReference type="GO" id="GO:0008955">
    <property type="term" value="F:peptidoglycan glycosyltransferase activity"/>
    <property type="evidence" value="ECO:0007669"/>
    <property type="project" value="UniProtKB-EC"/>
</dbReference>
<dbReference type="Pfam" id="PF06832">
    <property type="entry name" value="BiPBP_C"/>
    <property type="match status" value="1"/>
</dbReference>
<evidence type="ECO:0000256" key="2">
    <source>
        <dbReference type="ARBA" id="ARBA00007090"/>
    </source>
</evidence>